<comment type="similarity">
    <text evidence="1">Belongs to the LytR/CpsA/Psr (LCP) family.</text>
</comment>
<accession>A0A2M8KUE6</accession>
<gene>
    <name evidence="3" type="ORF">COU89_02890</name>
</gene>
<organism evidence="3 4">
    <name type="scientific">Candidatus Roizmanbacteria bacterium CG10_big_fil_rev_8_21_14_0_10_45_7</name>
    <dbReference type="NCBI Taxonomy" id="1974854"/>
    <lineage>
        <taxon>Bacteria</taxon>
        <taxon>Candidatus Roizmaniibacteriota</taxon>
    </lineage>
</organism>
<reference evidence="4" key="1">
    <citation type="submission" date="2017-09" db="EMBL/GenBank/DDBJ databases">
        <title>Depth-based differentiation of microbial function through sediment-hosted aquifers and enrichment of novel symbionts in the deep terrestrial subsurface.</title>
        <authorList>
            <person name="Probst A.J."/>
            <person name="Ladd B."/>
            <person name="Jarett J.K."/>
            <person name="Geller-Mcgrath D.E."/>
            <person name="Sieber C.M.K."/>
            <person name="Emerson J.B."/>
            <person name="Anantharaman K."/>
            <person name="Thomas B.C."/>
            <person name="Malmstrom R."/>
            <person name="Stieglmeier M."/>
            <person name="Klingl A."/>
            <person name="Woyke T."/>
            <person name="Ryan C.M."/>
            <person name="Banfield J.F."/>
        </authorList>
    </citation>
    <scope>NUCLEOTIDE SEQUENCE [LARGE SCALE GENOMIC DNA]</scope>
</reference>
<protein>
    <recommendedName>
        <fullName evidence="2">Cell envelope-related transcriptional attenuator domain-containing protein</fullName>
    </recommendedName>
</protein>
<dbReference type="InterPro" id="IPR050922">
    <property type="entry name" value="LytR/CpsA/Psr_CW_biosynth"/>
</dbReference>
<dbReference type="Pfam" id="PF03816">
    <property type="entry name" value="LytR_cpsA_psr"/>
    <property type="match status" value="2"/>
</dbReference>
<proteinExistence type="inferred from homology"/>
<dbReference type="InterPro" id="IPR004474">
    <property type="entry name" value="LytR_CpsA_psr"/>
</dbReference>
<evidence type="ECO:0000313" key="3">
    <source>
        <dbReference type="EMBL" id="PJE63531.1"/>
    </source>
</evidence>
<dbReference type="PANTHER" id="PTHR33392:SF6">
    <property type="entry name" value="POLYISOPRENYL-TEICHOIC ACID--PEPTIDOGLYCAN TEICHOIC ACID TRANSFERASE TAGU"/>
    <property type="match status" value="1"/>
</dbReference>
<dbReference type="PANTHER" id="PTHR33392">
    <property type="entry name" value="POLYISOPRENYL-TEICHOIC ACID--PEPTIDOGLYCAN TEICHOIC ACID TRANSFERASE TAGU"/>
    <property type="match status" value="1"/>
</dbReference>
<comment type="caution">
    <text evidence="3">The sequence shown here is derived from an EMBL/GenBank/DDBJ whole genome shotgun (WGS) entry which is preliminary data.</text>
</comment>
<dbReference type="NCBIfam" id="TIGR00350">
    <property type="entry name" value="lytR_cpsA_psr"/>
    <property type="match status" value="1"/>
</dbReference>
<dbReference type="EMBL" id="PFEE01000061">
    <property type="protein sequence ID" value="PJE63531.1"/>
    <property type="molecule type" value="Genomic_DNA"/>
</dbReference>
<evidence type="ECO:0000259" key="2">
    <source>
        <dbReference type="Pfam" id="PF03816"/>
    </source>
</evidence>
<sequence length="394" mass="44391">MKRAIIIILVIVGIIAVLAYGKMRNLYSKIYKGNLSSQQTRKERDILTVLLMGYGGGVHEGTYLTDSMMVARVDLKKNTVALISIPRDLWVKVPTKNNESFYRKINAVYQLGLFPKDYPNVTLPKSGEPGAALVKQVAGEILGIDVHYYLTVDFEGFREAIDTLGGVTVNVQKTFDDYEYPIEGKEADLCGKEEQFVQIEKYFGNPASPEATDEEKIAFFKDKPELAEFLKQITEDPVLAFPCRYEHIHFDKGPMLMDGETALKYVRSRHSLDDGGDFGRAARQQQFIEGVKDKVLQVNFVSKIVPLMDKLSNHISTDMPADDMQLLINEFPQVTQYTRKQLVLSTDNVLESSYSPDGQYILITAEGINNWQPLHAFIKRSLTPPSPTYAPTSQ</sequence>
<dbReference type="Gene3D" id="3.40.630.190">
    <property type="entry name" value="LCP protein"/>
    <property type="match status" value="1"/>
</dbReference>
<evidence type="ECO:0000313" key="4">
    <source>
        <dbReference type="Proteomes" id="UP000231569"/>
    </source>
</evidence>
<dbReference type="Proteomes" id="UP000231569">
    <property type="component" value="Unassembled WGS sequence"/>
</dbReference>
<dbReference type="AlphaFoldDB" id="A0A2M8KUE6"/>
<feature type="domain" description="Cell envelope-related transcriptional attenuator" evidence="2">
    <location>
        <begin position="245"/>
        <end position="295"/>
    </location>
</feature>
<evidence type="ECO:0000256" key="1">
    <source>
        <dbReference type="ARBA" id="ARBA00006068"/>
    </source>
</evidence>
<name>A0A2M8KUE6_9BACT</name>
<feature type="domain" description="Cell envelope-related transcriptional attenuator" evidence="2">
    <location>
        <begin position="65"/>
        <end position="178"/>
    </location>
</feature>